<comment type="caution">
    <text evidence="1">The sequence shown here is derived from an EMBL/GenBank/DDBJ whole genome shotgun (WGS) entry which is preliminary data.</text>
</comment>
<accession>A0A0C1GQ54</accession>
<proteinExistence type="predicted"/>
<sequence length="47" mass="5637">MQTTNALRCRTQSLDFRPSVTIHRGEDIEKKEGRLKTKFRFLRRPFA</sequence>
<organism evidence="1 2">
    <name type="scientific">Morococcus cerebrosus</name>
    <dbReference type="NCBI Taxonomy" id="1056807"/>
    <lineage>
        <taxon>Bacteria</taxon>
        <taxon>Pseudomonadati</taxon>
        <taxon>Pseudomonadota</taxon>
        <taxon>Betaproteobacteria</taxon>
        <taxon>Neisseriales</taxon>
        <taxon>Neisseriaceae</taxon>
        <taxon>Morococcus</taxon>
    </lineage>
</organism>
<reference evidence="1 2" key="1">
    <citation type="submission" date="2014-12" db="EMBL/GenBank/DDBJ databases">
        <title>Genome sequence of Morococcus cerebrosus.</title>
        <authorList>
            <person name="Shin S.-K."/>
            <person name="Yi H."/>
        </authorList>
    </citation>
    <scope>NUCLEOTIDE SEQUENCE [LARGE SCALE GENOMIC DNA]</scope>
    <source>
        <strain evidence="1 2">CIP 81.93</strain>
    </source>
</reference>
<dbReference type="AlphaFoldDB" id="A0A0C1GQ54"/>
<evidence type="ECO:0000313" key="2">
    <source>
        <dbReference type="Proteomes" id="UP000031390"/>
    </source>
</evidence>
<evidence type="ECO:0000313" key="1">
    <source>
        <dbReference type="EMBL" id="KIC08505.1"/>
    </source>
</evidence>
<protein>
    <submittedName>
        <fullName evidence="1">Uncharacterized protein</fullName>
    </submittedName>
</protein>
<name>A0A0C1GQ54_9NEIS</name>
<gene>
    <name evidence="1" type="ORF">MCC93_11750</name>
</gene>
<dbReference type="EMBL" id="JUFZ01000044">
    <property type="protein sequence ID" value="KIC08505.1"/>
    <property type="molecule type" value="Genomic_DNA"/>
</dbReference>
<dbReference type="Proteomes" id="UP000031390">
    <property type="component" value="Unassembled WGS sequence"/>
</dbReference>